<reference evidence="4" key="1">
    <citation type="submission" date="2024-05" db="EMBL/GenBank/DDBJ databases">
        <title>Herbiconiux sp. A18JL235.</title>
        <authorList>
            <person name="Zhang G."/>
        </authorList>
    </citation>
    <scope>NUCLEOTIDE SEQUENCE</scope>
    <source>
        <strain evidence="4">A18JL235</strain>
    </source>
</reference>
<dbReference type="EMBL" id="CP162511">
    <property type="protein sequence ID" value="XDI04054.1"/>
    <property type="molecule type" value="Genomic_DNA"/>
</dbReference>
<name>A0AB39BCB0_9MICO</name>
<dbReference type="InterPro" id="IPR006140">
    <property type="entry name" value="D-isomer_DH_NAD-bd"/>
</dbReference>
<evidence type="ECO:0000256" key="1">
    <source>
        <dbReference type="ARBA" id="ARBA00023002"/>
    </source>
</evidence>
<keyword evidence="1" id="KW-0560">Oxidoreductase</keyword>
<dbReference type="CDD" id="cd05300">
    <property type="entry name" value="2-Hacid_dh_1"/>
    <property type="match status" value="1"/>
</dbReference>
<accession>A0AB39BCB0</accession>
<dbReference type="InterPro" id="IPR029753">
    <property type="entry name" value="D-isomer_DH_CS"/>
</dbReference>
<dbReference type="GO" id="GO:0016616">
    <property type="term" value="F:oxidoreductase activity, acting on the CH-OH group of donors, NAD or NADP as acceptor"/>
    <property type="evidence" value="ECO:0007669"/>
    <property type="project" value="UniProtKB-ARBA"/>
</dbReference>
<dbReference type="Pfam" id="PF02826">
    <property type="entry name" value="2-Hacid_dh_C"/>
    <property type="match status" value="1"/>
</dbReference>
<proteinExistence type="predicted"/>
<protein>
    <submittedName>
        <fullName evidence="4">D-2-hydroxyacid dehydrogenase</fullName>
    </submittedName>
</protein>
<dbReference type="InterPro" id="IPR036291">
    <property type="entry name" value="NAD(P)-bd_dom_sf"/>
</dbReference>
<dbReference type="PROSITE" id="PS00671">
    <property type="entry name" value="D_2_HYDROXYACID_DH_3"/>
    <property type="match status" value="1"/>
</dbReference>
<dbReference type="RefSeq" id="WP_368496467.1">
    <property type="nucleotide sequence ID" value="NZ_CP162511.1"/>
</dbReference>
<organism evidence="4">
    <name type="scientific">Herbiconiux sp. A18JL235</name>
    <dbReference type="NCBI Taxonomy" id="3152363"/>
    <lineage>
        <taxon>Bacteria</taxon>
        <taxon>Bacillati</taxon>
        <taxon>Actinomycetota</taxon>
        <taxon>Actinomycetes</taxon>
        <taxon>Micrococcales</taxon>
        <taxon>Microbacteriaceae</taxon>
        <taxon>Herbiconiux</taxon>
    </lineage>
</organism>
<sequence length="341" mass="37475">MSDTRTISTVLSTVPFDESEIDQLRRAFAPAEFVWCPSDDSATIAEVLERADVAVLEGDLDDRFVAAPHLRWVHCDHSGLNRSARPDVFAKGLLVTGSAGRSAPALAQHGFYFALALTFEAERLFQHQRDHVWRGIEGYFWKEGLWGKTLGVVGFGHTGREMARLGKAFGMKVIVYRRSADAAPDEVDLLLSSDSGDGIDRLVEESDVIMLATQLTDETFHLFDAARLAQMKSTAFLINLARGPVIDTVALIEALESGTIGGAGLDVFEQEPLPADSPLWDAPNLVMTPHMTPRMPDKTQRSIDTIVENARRYRAGQDLLNAITPRDAFTRSLSASAPTQH</sequence>
<dbReference type="GO" id="GO:0051287">
    <property type="term" value="F:NAD binding"/>
    <property type="evidence" value="ECO:0007669"/>
    <property type="project" value="InterPro"/>
</dbReference>
<dbReference type="SUPFAM" id="SSF52283">
    <property type="entry name" value="Formate/glycerate dehydrogenase catalytic domain-like"/>
    <property type="match status" value="1"/>
</dbReference>
<dbReference type="PANTHER" id="PTHR43333">
    <property type="entry name" value="2-HACID_DH_C DOMAIN-CONTAINING PROTEIN"/>
    <property type="match status" value="1"/>
</dbReference>
<dbReference type="AlphaFoldDB" id="A0AB39BCB0"/>
<keyword evidence="2" id="KW-0520">NAD</keyword>
<dbReference type="PANTHER" id="PTHR43333:SF1">
    <property type="entry name" value="D-ISOMER SPECIFIC 2-HYDROXYACID DEHYDROGENASE NAD-BINDING DOMAIN-CONTAINING PROTEIN"/>
    <property type="match status" value="1"/>
</dbReference>
<feature type="domain" description="D-isomer specific 2-hydroxyacid dehydrogenase NAD-binding" evidence="3">
    <location>
        <begin position="113"/>
        <end position="291"/>
    </location>
</feature>
<dbReference type="Gene3D" id="3.40.50.720">
    <property type="entry name" value="NAD(P)-binding Rossmann-like Domain"/>
    <property type="match status" value="2"/>
</dbReference>
<evidence type="ECO:0000256" key="2">
    <source>
        <dbReference type="ARBA" id="ARBA00023027"/>
    </source>
</evidence>
<evidence type="ECO:0000259" key="3">
    <source>
        <dbReference type="Pfam" id="PF02826"/>
    </source>
</evidence>
<evidence type="ECO:0000313" key="4">
    <source>
        <dbReference type="EMBL" id="XDI04054.1"/>
    </source>
</evidence>
<dbReference type="SUPFAM" id="SSF51735">
    <property type="entry name" value="NAD(P)-binding Rossmann-fold domains"/>
    <property type="match status" value="1"/>
</dbReference>
<gene>
    <name evidence="4" type="ORF">ABFY20_11930</name>
</gene>